<name>A0A9X3EUP9_9BACT</name>
<evidence type="ECO:0000313" key="1">
    <source>
        <dbReference type="EMBL" id="MCY1006906.1"/>
    </source>
</evidence>
<dbReference type="Proteomes" id="UP001150924">
    <property type="component" value="Unassembled WGS sequence"/>
</dbReference>
<gene>
    <name evidence="1" type="ORF">OV079_15350</name>
</gene>
<proteinExistence type="predicted"/>
<evidence type="ECO:0000313" key="2">
    <source>
        <dbReference type="Proteomes" id="UP001150924"/>
    </source>
</evidence>
<sequence length="107" mass="11189">MPASRQASAAHSTDSDVENGALLPLAGPLVHLGRQHVAQARQLGLDVVLRQIAADLRVHAVVVVPLPARDRRLAGDQVGVEGVEIVAQGRVDAEAGDDHAAGRLCLR</sequence>
<reference evidence="1" key="1">
    <citation type="submission" date="2022-11" db="EMBL/GenBank/DDBJ databases">
        <title>Minimal conservation of predation-associated metabolite biosynthetic gene clusters underscores biosynthetic potential of Myxococcota including descriptions for ten novel species: Archangium lansinium sp. nov., Myxococcus landrumus sp. nov., Nannocystis bai.</title>
        <authorList>
            <person name="Ahearne A."/>
            <person name="Stevens C."/>
            <person name="Phillips K."/>
        </authorList>
    </citation>
    <scope>NUCLEOTIDE SEQUENCE</scope>
    <source>
        <strain evidence="1">Na p29</strain>
    </source>
</reference>
<keyword evidence="2" id="KW-1185">Reference proteome</keyword>
<dbReference type="AlphaFoldDB" id="A0A9X3EUP9"/>
<dbReference type="EMBL" id="JAPNKE010000002">
    <property type="protein sequence ID" value="MCY1006906.1"/>
    <property type="molecule type" value="Genomic_DNA"/>
</dbReference>
<organism evidence="1 2">
    <name type="scientific">Nannocystis pusilla</name>
    <dbReference type="NCBI Taxonomy" id="889268"/>
    <lineage>
        <taxon>Bacteria</taxon>
        <taxon>Pseudomonadati</taxon>
        <taxon>Myxococcota</taxon>
        <taxon>Polyangia</taxon>
        <taxon>Nannocystales</taxon>
        <taxon>Nannocystaceae</taxon>
        <taxon>Nannocystis</taxon>
    </lineage>
</organism>
<comment type="caution">
    <text evidence="1">The sequence shown here is derived from an EMBL/GenBank/DDBJ whole genome shotgun (WGS) entry which is preliminary data.</text>
</comment>
<accession>A0A9X3EUP9</accession>
<protein>
    <submittedName>
        <fullName evidence="1">Uncharacterized protein</fullName>
    </submittedName>
</protein>